<dbReference type="PANTHER" id="PTHR22593:SF8">
    <property type="entry name" value="FHA DOMAIN-CONTAINING PROTEIN PS1"/>
    <property type="match status" value="1"/>
</dbReference>
<dbReference type="SUPFAM" id="SSF49879">
    <property type="entry name" value="SMAD/FHA domain"/>
    <property type="match status" value="1"/>
</dbReference>
<dbReference type="PROSITE" id="PS50006">
    <property type="entry name" value="FHA_DOMAIN"/>
    <property type="match status" value="1"/>
</dbReference>
<organism evidence="2">
    <name type="scientific">Salix viminalis</name>
    <name type="common">Common osier</name>
    <name type="synonym">Basket willow</name>
    <dbReference type="NCBI Taxonomy" id="40686"/>
    <lineage>
        <taxon>Eukaryota</taxon>
        <taxon>Viridiplantae</taxon>
        <taxon>Streptophyta</taxon>
        <taxon>Embryophyta</taxon>
        <taxon>Tracheophyta</taxon>
        <taxon>Spermatophyta</taxon>
        <taxon>Magnoliopsida</taxon>
        <taxon>eudicotyledons</taxon>
        <taxon>Gunneridae</taxon>
        <taxon>Pentapetalae</taxon>
        <taxon>rosids</taxon>
        <taxon>fabids</taxon>
        <taxon>Malpighiales</taxon>
        <taxon>Salicaceae</taxon>
        <taxon>Saliceae</taxon>
        <taxon>Salix</taxon>
    </lineage>
</organism>
<dbReference type="InterPro" id="IPR011989">
    <property type="entry name" value="ARM-like"/>
</dbReference>
<reference evidence="2" key="1">
    <citation type="submission" date="2019-03" db="EMBL/GenBank/DDBJ databases">
        <authorList>
            <person name="Mank J."/>
            <person name="Almeida P."/>
        </authorList>
    </citation>
    <scope>NUCLEOTIDE SEQUENCE</scope>
    <source>
        <strain evidence="2">78183</strain>
    </source>
</reference>
<name>A0A6N2LZF9_SALVM</name>
<dbReference type="PANTHER" id="PTHR22593">
    <property type="entry name" value="TRANSMEMBRANE PROTEIN 18"/>
    <property type="match status" value="1"/>
</dbReference>
<dbReference type="InterPro" id="IPR008984">
    <property type="entry name" value="SMAD_FHA_dom_sf"/>
</dbReference>
<dbReference type="GO" id="GO:0031965">
    <property type="term" value="C:nuclear membrane"/>
    <property type="evidence" value="ECO:0007669"/>
    <property type="project" value="TreeGrafter"/>
</dbReference>
<accession>A0A6N2LZF9</accession>
<dbReference type="EMBL" id="CAADRP010001649">
    <property type="protein sequence ID" value="VFU46622.1"/>
    <property type="molecule type" value="Genomic_DNA"/>
</dbReference>
<protein>
    <recommendedName>
        <fullName evidence="1">FHA domain-containing protein</fullName>
    </recommendedName>
</protein>
<feature type="domain" description="FHA" evidence="1">
    <location>
        <begin position="176"/>
        <end position="227"/>
    </location>
</feature>
<evidence type="ECO:0000259" key="1">
    <source>
        <dbReference type="PROSITE" id="PS50006"/>
    </source>
</evidence>
<dbReference type="Pfam" id="PF00498">
    <property type="entry name" value="FHA"/>
    <property type="match status" value="1"/>
</dbReference>
<sequence length="321" mass="36488">MIKLDDKKKAVVKDFGKRLYLIHLLRITSTEVDESIVGSALENLKELYQSVSLIGDSVQSVVAYFALMDWLLSLFIGSDSANEYTDDEDVSWKVRRAAAKCLAALIVSHPEVLAKLYEEKKPGEEEERKIPVLTVLRNGAILEHIFVISKSPLASPASSEPSIKNEENIQETEEILTFGRHPDCNIVLNHPSIRRFHLHINSKTFSRKLFVTDLFSDHGTWNPGKKIPGLRVELNEDDTIKVGGSTRYYRLLWVPMSRAYDMETPFISPSDLTMIEEKREENVVFEEDESLLATENKPAEVKMYQDENLVATETESVEKKS</sequence>
<dbReference type="SMART" id="SM00240">
    <property type="entry name" value="FHA"/>
    <property type="match status" value="1"/>
</dbReference>
<dbReference type="Gene3D" id="2.60.200.20">
    <property type="match status" value="1"/>
</dbReference>
<dbReference type="Gene3D" id="1.25.10.10">
    <property type="entry name" value="Leucine-rich Repeat Variant"/>
    <property type="match status" value="1"/>
</dbReference>
<dbReference type="AlphaFoldDB" id="A0A6N2LZF9"/>
<proteinExistence type="predicted"/>
<evidence type="ECO:0000313" key="2">
    <source>
        <dbReference type="EMBL" id="VFU46622.1"/>
    </source>
</evidence>
<gene>
    <name evidence="2" type="ORF">SVIM_LOCUS296567</name>
</gene>
<dbReference type="InterPro" id="IPR000253">
    <property type="entry name" value="FHA_dom"/>
</dbReference>